<proteinExistence type="predicted"/>
<name>A0A0F9Q9Y7_9ZZZZ</name>
<sequence length="53" mass="6171">MDDDVTKQLVKLWEASIRSQRQHIESLVAIDLRLSSIEVKVDKLIMSKVETFK</sequence>
<reference evidence="1" key="1">
    <citation type="journal article" date="2015" name="Nature">
        <title>Complex archaea that bridge the gap between prokaryotes and eukaryotes.</title>
        <authorList>
            <person name="Spang A."/>
            <person name="Saw J.H."/>
            <person name="Jorgensen S.L."/>
            <person name="Zaremba-Niedzwiedzka K."/>
            <person name="Martijn J."/>
            <person name="Lind A.E."/>
            <person name="van Eijk R."/>
            <person name="Schleper C."/>
            <person name="Guy L."/>
            <person name="Ettema T.J."/>
        </authorList>
    </citation>
    <scope>NUCLEOTIDE SEQUENCE</scope>
</reference>
<dbReference type="AlphaFoldDB" id="A0A0F9Q9Y7"/>
<comment type="caution">
    <text evidence="1">The sequence shown here is derived from an EMBL/GenBank/DDBJ whole genome shotgun (WGS) entry which is preliminary data.</text>
</comment>
<dbReference type="EMBL" id="LAZR01005173">
    <property type="protein sequence ID" value="KKN02203.1"/>
    <property type="molecule type" value="Genomic_DNA"/>
</dbReference>
<accession>A0A0F9Q9Y7</accession>
<evidence type="ECO:0000313" key="1">
    <source>
        <dbReference type="EMBL" id="KKN02203.1"/>
    </source>
</evidence>
<gene>
    <name evidence="1" type="ORF">LCGC14_1119930</name>
</gene>
<organism evidence="1">
    <name type="scientific">marine sediment metagenome</name>
    <dbReference type="NCBI Taxonomy" id="412755"/>
    <lineage>
        <taxon>unclassified sequences</taxon>
        <taxon>metagenomes</taxon>
        <taxon>ecological metagenomes</taxon>
    </lineage>
</organism>
<protein>
    <submittedName>
        <fullName evidence="1">Uncharacterized protein</fullName>
    </submittedName>
</protein>